<evidence type="ECO:0000256" key="7">
    <source>
        <dbReference type="ARBA" id="ARBA00013093"/>
    </source>
</evidence>
<evidence type="ECO:0000256" key="17">
    <source>
        <dbReference type="ARBA" id="ARBA00032973"/>
    </source>
</evidence>
<dbReference type="Pfam" id="PF00316">
    <property type="entry name" value="FBPase"/>
    <property type="match status" value="1"/>
</dbReference>
<dbReference type="OMA" id="SARYIGC"/>
<reference evidence="21 22" key="1">
    <citation type="journal article" date="2017" name="Mol. Plant">
        <title>The Genome of Medicinal Plant Macleaya cordata Provides New Insights into Benzylisoquinoline Alkaloids Metabolism.</title>
        <authorList>
            <person name="Liu X."/>
            <person name="Liu Y."/>
            <person name="Huang P."/>
            <person name="Ma Y."/>
            <person name="Qing Z."/>
            <person name="Tang Q."/>
            <person name="Cao H."/>
            <person name="Cheng P."/>
            <person name="Zheng Y."/>
            <person name="Yuan Z."/>
            <person name="Zhou Y."/>
            <person name="Liu J."/>
            <person name="Tang Z."/>
            <person name="Zhuo Y."/>
            <person name="Zhang Y."/>
            <person name="Yu L."/>
            <person name="Huang J."/>
            <person name="Yang P."/>
            <person name="Peng Q."/>
            <person name="Zhang J."/>
            <person name="Jiang W."/>
            <person name="Zhang Z."/>
            <person name="Lin K."/>
            <person name="Ro D.K."/>
            <person name="Chen X."/>
            <person name="Xiong X."/>
            <person name="Shang Y."/>
            <person name="Huang S."/>
            <person name="Zeng J."/>
        </authorList>
    </citation>
    <scope>NUCLEOTIDE SEQUENCE [LARGE SCALE GENOMIC DNA]</scope>
    <source>
        <strain evidence="22">cv. BLH2017</strain>
        <tissue evidence="21">Root</tissue>
    </source>
</reference>
<evidence type="ECO:0000259" key="19">
    <source>
        <dbReference type="Pfam" id="PF00316"/>
    </source>
</evidence>
<comment type="pathway">
    <text evidence="4">Carbohydrate biosynthesis; Calvin cycle.</text>
</comment>
<dbReference type="InterPro" id="IPR028343">
    <property type="entry name" value="FBPtase"/>
</dbReference>
<evidence type="ECO:0000256" key="8">
    <source>
        <dbReference type="ARBA" id="ARBA00022528"/>
    </source>
</evidence>
<dbReference type="FunFam" id="3.30.540.10:FF:000014">
    <property type="entry name" value="Fructose-1,6-bisphosphatase, chloroplastic"/>
    <property type="match status" value="1"/>
</dbReference>
<dbReference type="GO" id="GO:0006002">
    <property type="term" value="P:fructose 6-phosphate metabolic process"/>
    <property type="evidence" value="ECO:0007669"/>
    <property type="project" value="TreeGrafter"/>
</dbReference>
<dbReference type="GO" id="GO:0006094">
    <property type="term" value="P:gluconeogenesis"/>
    <property type="evidence" value="ECO:0007669"/>
    <property type="project" value="TreeGrafter"/>
</dbReference>
<sequence length="459" mass="50914">MMNGAMPTSSSSSSSWQLLHFITSSMSMNISSSSSSSSSNCRSSISSISPFYPISNSVSGANNNLSLLLLPQTNKKTYRCASTQVQEVTKTNNENRKVGRRKSQFEIENLTSWLLKQERQGNIDAELTIVLSSISLACKQISSLLQRATISELTGSQGYINVQGEDQRKLDFIANQVFCDCLRSSGRTGIIASEEEEVPIAVEETYSGNYTVVFDPIDGSSNIDTALTTGSIFGIYTPQDHQCIADYDTNDQSMTLGEEEQRCVVSVCQPGRNLLAAGYCMYSSSVIFVLSVGKGVFSFTLDPMYGEFVLTQKNIQIPKSGKIYSFNEANYQLWDDKLKKYIDDLKVMPCNSKDNDNANANNNNKRYSARYIGCLVGEIHRTLLYGGIYGNPANIKRKEGNLRLLYECAPMSYLVEQAGGKATDGHRRILDIEPDEIHQRVPFFIGSPEEVEKLEKYLA</sequence>
<evidence type="ECO:0000256" key="12">
    <source>
        <dbReference type="ARBA" id="ARBA00022801"/>
    </source>
</evidence>
<evidence type="ECO:0000256" key="13">
    <source>
        <dbReference type="ARBA" id="ARBA00022842"/>
    </source>
</evidence>
<evidence type="ECO:0000256" key="9">
    <source>
        <dbReference type="ARBA" id="ARBA00022567"/>
    </source>
</evidence>
<evidence type="ECO:0000256" key="15">
    <source>
        <dbReference type="ARBA" id="ARBA00023157"/>
    </source>
</evidence>
<dbReference type="GO" id="GO:0019253">
    <property type="term" value="P:reductive pentose-phosphate cycle"/>
    <property type="evidence" value="ECO:0007669"/>
    <property type="project" value="UniProtKB-KW"/>
</dbReference>
<keyword evidence="9" id="KW-0113">Calvin cycle</keyword>
<dbReference type="OrthoDB" id="10256725at2759"/>
<evidence type="ECO:0000256" key="3">
    <source>
        <dbReference type="ARBA" id="ARBA00004229"/>
    </source>
</evidence>
<keyword evidence="13" id="KW-0460">Magnesium</keyword>
<evidence type="ECO:0000256" key="5">
    <source>
        <dbReference type="ARBA" id="ARBA00010941"/>
    </source>
</evidence>
<dbReference type="GO" id="GO:0030388">
    <property type="term" value="P:fructose 1,6-bisphosphate metabolic process"/>
    <property type="evidence" value="ECO:0007669"/>
    <property type="project" value="TreeGrafter"/>
</dbReference>
<evidence type="ECO:0000313" key="22">
    <source>
        <dbReference type="Proteomes" id="UP000195402"/>
    </source>
</evidence>
<dbReference type="CDD" id="cd00354">
    <property type="entry name" value="FBPase"/>
    <property type="match status" value="1"/>
</dbReference>
<comment type="subunit">
    <text evidence="6">Homotetramer.</text>
</comment>
<dbReference type="InterPro" id="IPR033391">
    <property type="entry name" value="FBPase_N"/>
</dbReference>
<evidence type="ECO:0000256" key="11">
    <source>
        <dbReference type="ARBA" id="ARBA00022723"/>
    </source>
</evidence>
<feature type="domain" description="Fructose-1-6-bisphosphatase class 1 C-terminal" evidence="20">
    <location>
        <begin position="317"/>
        <end position="458"/>
    </location>
</feature>
<evidence type="ECO:0000256" key="16">
    <source>
        <dbReference type="ARBA" id="ARBA00023277"/>
    </source>
</evidence>
<dbReference type="PANTHER" id="PTHR11556">
    <property type="entry name" value="FRUCTOSE-1,6-BISPHOSPHATASE-RELATED"/>
    <property type="match status" value="1"/>
</dbReference>
<dbReference type="PANTHER" id="PTHR11556:SF18">
    <property type="entry name" value="FRUCTOSE-BISPHOSPHATASE"/>
    <property type="match status" value="1"/>
</dbReference>
<proteinExistence type="inferred from homology"/>
<dbReference type="GO" id="GO:0042132">
    <property type="term" value="F:fructose 1,6-bisphosphate 1-phosphatase activity"/>
    <property type="evidence" value="ECO:0007669"/>
    <property type="project" value="UniProtKB-EC"/>
</dbReference>
<keyword evidence="16 18" id="KW-0119">Carbohydrate metabolism</keyword>
<keyword evidence="12 18" id="KW-0378">Hydrolase</keyword>
<dbReference type="Pfam" id="PF18913">
    <property type="entry name" value="FBPase_C"/>
    <property type="match status" value="1"/>
</dbReference>
<organism evidence="21 22">
    <name type="scientific">Macleaya cordata</name>
    <name type="common">Five-seeded plume-poppy</name>
    <name type="synonym">Bocconia cordata</name>
    <dbReference type="NCBI Taxonomy" id="56857"/>
    <lineage>
        <taxon>Eukaryota</taxon>
        <taxon>Viridiplantae</taxon>
        <taxon>Streptophyta</taxon>
        <taxon>Embryophyta</taxon>
        <taxon>Tracheophyta</taxon>
        <taxon>Spermatophyta</taxon>
        <taxon>Magnoliopsida</taxon>
        <taxon>Ranunculales</taxon>
        <taxon>Papaveraceae</taxon>
        <taxon>Papaveroideae</taxon>
        <taxon>Macleaya</taxon>
    </lineage>
</organism>
<comment type="similarity">
    <text evidence="5 18">Belongs to the FBPase class 1 family.</text>
</comment>
<dbReference type="GO" id="GO:0006000">
    <property type="term" value="P:fructose metabolic process"/>
    <property type="evidence" value="ECO:0007669"/>
    <property type="project" value="TreeGrafter"/>
</dbReference>
<name>A0A200R0B8_MACCD</name>
<dbReference type="GO" id="GO:0005829">
    <property type="term" value="C:cytosol"/>
    <property type="evidence" value="ECO:0007669"/>
    <property type="project" value="TreeGrafter"/>
</dbReference>
<keyword evidence="14" id="KW-0809">Transit peptide</keyword>
<evidence type="ECO:0000256" key="14">
    <source>
        <dbReference type="ARBA" id="ARBA00022946"/>
    </source>
</evidence>
<dbReference type="GO" id="GO:0005986">
    <property type="term" value="P:sucrose biosynthetic process"/>
    <property type="evidence" value="ECO:0007669"/>
    <property type="project" value="TreeGrafter"/>
</dbReference>
<evidence type="ECO:0000256" key="10">
    <source>
        <dbReference type="ARBA" id="ARBA00022640"/>
    </source>
</evidence>
<dbReference type="PIRSF" id="PIRSF500210">
    <property type="entry name" value="FBPtase"/>
    <property type="match status" value="1"/>
</dbReference>
<keyword evidence="8" id="KW-0150">Chloroplast</keyword>
<dbReference type="SUPFAM" id="SSF56655">
    <property type="entry name" value="Carbohydrate phosphatase"/>
    <property type="match status" value="1"/>
</dbReference>
<dbReference type="EMBL" id="MVGT01000625">
    <property type="protein sequence ID" value="OVA16166.1"/>
    <property type="molecule type" value="Genomic_DNA"/>
</dbReference>
<comment type="cofactor">
    <cofactor evidence="2">
        <name>Mg(2+)</name>
        <dbReference type="ChEBI" id="CHEBI:18420"/>
    </cofactor>
</comment>
<evidence type="ECO:0000259" key="20">
    <source>
        <dbReference type="Pfam" id="PF18913"/>
    </source>
</evidence>
<protein>
    <recommendedName>
        <fullName evidence="7">fructose-bisphosphatase</fullName>
        <ecNumber evidence="7">3.1.3.11</ecNumber>
    </recommendedName>
    <alternativeName>
        <fullName evidence="17">D-fructose-1,6-bisphosphate 1-phosphohydrolase</fullName>
    </alternativeName>
</protein>
<dbReference type="PIRSF" id="PIRSF000904">
    <property type="entry name" value="FBPtase_SBPase"/>
    <property type="match status" value="1"/>
</dbReference>
<keyword evidence="10" id="KW-0934">Plastid</keyword>
<dbReference type="STRING" id="56857.A0A200R0B8"/>
<dbReference type="HAMAP" id="MF_01855">
    <property type="entry name" value="FBPase_class1"/>
    <property type="match status" value="1"/>
</dbReference>
<dbReference type="PRINTS" id="PR00115">
    <property type="entry name" value="F16BPHPHTASE"/>
</dbReference>
<dbReference type="InterPro" id="IPR044015">
    <property type="entry name" value="FBPase_C_dom"/>
</dbReference>
<evidence type="ECO:0000256" key="4">
    <source>
        <dbReference type="ARBA" id="ARBA00005215"/>
    </source>
</evidence>
<comment type="caution">
    <text evidence="21">The sequence shown here is derived from an EMBL/GenBank/DDBJ whole genome shotgun (WGS) entry which is preliminary data.</text>
</comment>
<dbReference type="GO" id="GO:0046872">
    <property type="term" value="F:metal ion binding"/>
    <property type="evidence" value="ECO:0007669"/>
    <property type="project" value="UniProtKB-KW"/>
</dbReference>
<evidence type="ECO:0000313" key="21">
    <source>
        <dbReference type="EMBL" id="OVA16166.1"/>
    </source>
</evidence>
<keyword evidence="11" id="KW-0479">Metal-binding</keyword>
<dbReference type="InterPro" id="IPR000146">
    <property type="entry name" value="FBPase_class-1"/>
</dbReference>
<evidence type="ECO:0000256" key="1">
    <source>
        <dbReference type="ARBA" id="ARBA00001273"/>
    </source>
</evidence>
<keyword evidence="22" id="KW-1185">Reference proteome</keyword>
<accession>A0A200R0B8</accession>
<dbReference type="Proteomes" id="UP000195402">
    <property type="component" value="Unassembled WGS sequence"/>
</dbReference>
<evidence type="ECO:0000256" key="18">
    <source>
        <dbReference type="RuleBase" id="RU000508"/>
    </source>
</evidence>
<comment type="catalytic activity">
    <reaction evidence="1">
        <text>beta-D-fructose 1,6-bisphosphate + H2O = beta-D-fructose 6-phosphate + phosphate</text>
        <dbReference type="Rhea" id="RHEA:11064"/>
        <dbReference type="ChEBI" id="CHEBI:15377"/>
        <dbReference type="ChEBI" id="CHEBI:32966"/>
        <dbReference type="ChEBI" id="CHEBI:43474"/>
        <dbReference type="ChEBI" id="CHEBI:57634"/>
        <dbReference type="EC" id="3.1.3.11"/>
    </reaction>
</comment>
<gene>
    <name evidence="21" type="ORF">BVC80_8455g4</name>
</gene>
<keyword evidence="15" id="KW-1015">Disulfide bond</keyword>
<dbReference type="Gene3D" id="3.30.540.10">
    <property type="entry name" value="Fructose-1,6-Bisphosphatase, subunit A, domain 1"/>
    <property type="match status" value="1"/>
</dbReference>
<dbReference type="GO" id="GO:0009507">
    <property type="term" value="C:chloroplast"/>
    <property type="evidence" value="ECO:0007669"/>
    <property type="project" value="UniProtKB-SubCell"/>
</dbReference>
<dbReference type="AlphaFoldDB" id="A0A200R0B8"/>
<dbReference type="Gene3D" id="3.40.190.80">
    <property type="match status" value="1"/>
</dbReference>
<comment type="subcellular location">
    <subcellularLocation>
        <location evidence="3">Plastid</location>
        <location evidence="3">Chloroplast</location>
    </subcellularLocation>
</comment>
<evidence type="ECO:0000256" key="2">
    <source>
        <dbReference type="ARBA" id="ARBA00001946"/>
    </source>
</evidence>
<dbReference type="InParanoid" id="A0A200R0B8"/>
<feature type="domain" description="Fructose-1-6-bisphosphatase class I N-terminal" evidence="19">
    <location>
        <begin position="114"/>
        <end position="313"/>
    </location>
</feature>
<dbReference type="FunFam" id="3.40.190.80:FF:000001">
    <property type="entry name" value="Fructose-1,6-bisphosphatase class 1"/>
    <property type="match status" value="1"/>
</dbReference>
<dbReference type="EC" id="3.1.3.11" evidence="7"/>
<evidence type="ECO:0000256" key="6">
    <source>
        <dbReference type="ARBA" id="ARBA00011881"/>
    </source>
</evidence>